<evidence type="ECO:0000313" key="3">
    <source>
        <dbReference type="Proteomes" id="UP000317043"/>
    </source>
</evidence>
<gene>
    <name evidence="2" type="ORF">FB566_4024</name>
</gene>
<reference evidence="2 3" key="1">
    <citation type="submission" date="2019-06" db="EMBL/GenBank/DDBJ databases">
        <title>Sequencing the genomes of 1000 actinobacteria strains.</title>
        <authorList>
            <person name="Klenk H.-P."/>
        </authorList>
    </citation>
    <scope>NUCLEOTIDE SEQUENCE [LARGE SCALE GENOMIC DNA]</scope>
    <source>
        <strain evidence="2 3">DSM 45928</strain>
    </source>
</reference>
<feature type="transmembrane region" description="Helical" evidence="1">
    <location>
        <begin position="163"/>
        <end position="179"/>
    </location>
</feature>
<dbReference type="InterPro" id="IPR018681">
    <property type="entry name" value="DUF2165_transmembrane"/>
</dbReference>
<feature type="transmembrane region" description="Helical" evidence="1">
    <location>
        <begin position="83"/>
        <end position="111"/>
    </location>
</feature>
<organism evidence="2 3">
    <name type="scientific">Stackebrandtia endophytica</name>
    <dbReference type="NCBI Taxonomy" id="1496996"/>
    <lineage>
        <taxon>Bacteria</taxon>
        <taxon>Bacillati</taxon>
        <taxon>Actinomycetota</taxon>
        <taxon>Actinomycetes</taxon>
        <taxon>Glycomycetales</taxon>
        <taxon>Glycomycetaceae</taxon>
        <taxon>Stackebrandtia</taxon>
    </lineage>
</organism>
<accession>A0A543B0S3</accession>
<dbReference type="Proteomes" id="UP000317043">
    <property type="component" value="Unassembled WGS sequence"/>
</dbReference>
<keyword evidence="1" id="KW-0812">Transmembrane</keyword>
<dbReference type="EMBL" id="VFOW01000001">
    <property type="protein sequence ID" value="TQL78437.1"/>
    <property type="molecule type" value="Genomic_DNA"/>
</dbReference>
<dbReference type="Pfam" id="PF09933">
    <property type="entry name" value="DUF2165"/>
    <property type="match status" value="1"/>
</dbReference>
<dbReference type="RefSeq" id="WP_142042861.1">
    <property type="nucleotide sequence ID" value="NZ_JBHTGS010000003.1"/>
</dbReference>
<dbReference type="OrthoDB" id="7618855at2"/>
<keyword evidence="1" id="KW-0472">Membrane</keyword>
<protein>
    <submittedName>
        <fullName evidence="2">Putative small integral membrane protein</fullName>
    </submittedName>
</protein>
<comment type="caution">
    <text evidence="2">The sequence shown here is derived from an EMBL/GenBank/DDBJ whole genome shotgun (WGS) entry which is preliminary data.</text>
</comment>
<evidence type="ECO:0000313" key="2">
    <source>
        <dbReference type="EMBL" id="TQL78437.1"/>
    </source>
</evidence>
<sequence length="193" mass="20534">MNVDPLSRVRGWRVLGTLPAAATALVAANAVYILLVAFGNITDYDTNLAFVQHVLAMDTTNFGGEPGEGLDPDVMWHAVDVPALWHVGYIGIIVWESIAAIVLVIATVLLLRGLAGGGFTTARTMATIGLGMILLLFAGGFIAIGGEWFQMWRSLAWNGLDTAFRNVGIAAFAIIMLHLPNAQWLRGGVATSS</sequence>
<evidence type="ECO:0000256" key="1">
    <source>
        <dbReference type="SAM" id="Phobius"/>
    </source>
</evidence>
<proteinExistence type="predicted"/>
<feature type="transmembrane region" description="Helical" evidence="1">
    <location>
        <begin position="12"/>
        <end position="38"/>
    </location>
</feature>
<keyword evidence="1" id="KW-1133">Transmembrane helix</keyword>
<name>A0A543B0S3_9ACTN</name>
<feature type="transmembrane region" description="Helical" evidence="1">
    <location>
        <begin position="123"/>
        <end position="143"/>
    </location>
</feature>
<dbReference type="InParanoid" id="A0A543B0S3"/>
<keyword evidence="3" id="KW-1185">Reference proteome</keyword>
<dbReference type="AlphaFoldDB" id="A0A543B0S3"/>